<evidence type="ECO:0000256" key="2">
    <source>
        <dbReference type="ARBA" id="ARBA00004637"/>
    </source>
</evidence>
<reference evidence="26" key="1">
    <citation type="submission" date="2022-05" db="EMBL/GenBank/DDBJ databases">
        <authorList>
            <person name="Okamura Y."/>
        </authorList>
    </citation>
    <scope>NUCLEOTIDE SEQUENCE</scope>
</reference>
<keyword evidence="8 25" id="KW-0349">Heme</keyword>
<evidence type="ECO:0000256" key="1">
    <source>
        <dbReference type="ARBA" id="ARBA00001971"/>
    </source>
</evidence>
<evidence type="ECO:0000256" key="11">
    <source>
        <dbReference type="ARBA" id="ARBA00022946"/>
    </source>
</evidence>
<evidence type="ECO:0000256" key="6">
    <source>
        <dbReference type="ARBA" id="ARBA00019844"/>
    </source>
</evidence>
<keyword evidence="20" id="KW-0755">Steroidogenesis</keyword>
<protein>
    <recommendedName>
        <fullName evidence="6">Cholesterol side-chain cleavage enzyme, mitochondrial</fullName>
        <ecNumber evidence="5">1.14.15.6</ecNumber>
    </recommendedName>
    <alternativeName>
        <fullName evidence="21">CYPXIA1</fullName>
    </alternativeName>
    <alternativeName>
        <fullName evidence="23">Cholesterol desmolase</fullName>
    </alternativeName>
    <alternativeName>
        <fullName evidence="22">Cytochrome P450 11A1</fullName>
    </alternativeName>
    <alternativeName>
        <fullName evidence="24">Cytochrome P450(scc)</fullName>
    </alternativeName>
</protein>
<keyword evidence="10" id="KW-0999">Mitochondrion inner membrane</keyword>
<comment type="similarity">
    <text evidence="4">Belongs to the cytochrome P450 family.</text>
</comment>
<feature type="binding site" description="axial binding residue" evidence="25">
    <location>
        <position position="351"/>
    </location>
    <ligand>
        <name>heme</name>
        <dbReference type="ChEBI" id="CHEBI:30413"/>
    </ligand>
    <ligandPart>
        <name>Fe</name>
        <dbReference type="ChEBI" id="CHEBI:18248"/>
    </ligandPart>
</feature>
<evidence type="ECO:0000256" key="4">
    <source>
        <dbReference type="ARBA" id="ARBA00010617"/>
    </source>
</evidence>
<evidence type="ECO:0000256" key="13">
    <source>
        <dbReference type="ARBA" id="ARBA00023004"/>
    </source>
</evidence>
<evidence type="ECO:0000256" key="8">
    <source>
        <dbReference type="ARBA" id="ARBA00022617"/>
    </source>
</evidence>
<sequence>MENFGTTDLLFVSDAELIRKLFINLEGKYPSHILPDPWLLYEKLYGQKRGLLFMDGEEWWQNRRIMNKHLLKDNDNTWINDSVTKTITSFTKHWKEQSKHGIVINDIASELYNLSTKVIIQVLIGNTDPPQGKHYDELLNMFTESVKKIFETTTKLYGIPVNWCHRFNLKVWQDFKECVDLSLLLGNKLLKEILAVKNSSGLIKKIGDEQMDEITMSRILIDFIIAAGDTTAYTSLWIFYLLSQNSNEITEIRSKKQTYIPFVVKEAMRLYPVAPFLTRILPQDSVIGEYLVKKGTPIIASIYTSGRNEQYFSKPEEFLPYRWDRSDERKGKLQNHIPFASLPFALGARSCVGKKIAMAQLAELIWQVVDNFDFRCMNGSSIKPITSQALIPNKNIELRFKLRNA</sequence>
<evidence type="ECO:0000256" key="25">
    <source>
        <dbReference type="PIRSR" id="PIRSR602401-1"/>
    </source>
</evidence>
<proteinExistence type="inferred from homology"/>
<dbReference type="GO" id="GO:0034650">
    <property type="term" value="P:cortisol metabolic process"/>
    <property type="evidence" value="ECO:0007669"/>
    <property type="project" value="TreeGrafter"/>
</dbReference>
<evidence type="ECO:0000256" key="24">
    <source>
        <dbReference type="ARBA" id="ARBA00033394"/>
    </source>
</evidence>
<comment type="pathway">
    <text evidence="3">Lipid metabolism; C21-steroid hormone metabolism.</text>
</comment>
<evidence type="ECO:0000256" key="12">
    <source>
        <dbReference type="ARBA" id="ARBA00023002"/>
    </source>
</evidence>
<evidence type="ECO:0000256" key="23">
    <source>
        <dbReference type="ARBA" id="ARBA00033274"/>
    </source>
</evidence>
<keyword evidence="18" id="KW-1207">Sterol metabolism</keyword>
<evidence type="ECO:0000256" key="16">
    <source>
        <dbReference type="ARBA" id="ARBA00023128"/>
    </source>
</evidence>
<dbReference type="GO" id="GO:0005506">
    <property type="term" value="F:iron ion binding"/>
    <property type="evidence" value="ECO:0007669"/>
    <property type="project" value="InterPro"/>
</dbReference>
<keyword evidence="12" id="KW-0560">Oxidoreductase</keyword>
<gene>
    <name evidence="26" type="ORF">PIBRA_LOCUS5301</name>
</gene>
<dbReference type="SUPFAM" id="SSF48264">
    <property type="entry name" value="Cytochrome P450"/>
    <property type="match status" value="1"/>
</dbReference>
<evidence type="ECO:0000313" key="26">
    <source>
        <dbReference type="EMBL" id="CAH4028465.1"/>
    </source>
</evidence>
<name>A0A9P0TBF2_PIEBR</name>
<evidence type="ECO:0000256" key="5">
    <source>
        <dbReference type="ARBA" id="ARBA00012764"/>
    </source>
</evidence>
<evidence type="ECO:0000256" key="14">
    <source>
        <dbReference type="ARBA" id="ARBA00023033"/>
    </source>
</evidence>
<dbReference type="Proteomes" id="UP001152562">
    <property type="component" value="Unassembled WGS sequence"/>
</dbReference>
<dbReference type="Gene3D" id="1.10.630.10">
    <property type="entry name" value="Cytochrome P450"/>
    <property type="match status" value="1"/>
</dbReference>
<dbReference type="GO" id="GO:0006700">
    <property type="term" value="P:C21-steroid hormone biosynthetic process"/>
    <property type="evidence" value="ECO:0007669"/>
    <property type="project" value="TreeGrafter"/>
</dbReference>
<dbReference type="EC" id="1.14.15.6" evidence="5"/>
<keyword evidence="27" id="KW-1185">Reference proteome</keyword>
<dbReference type="InterPro" id="IPR001128">
    <property type="entry name" value="Cyt_P450"/>
</dbReference>
<dbReference type="GO" id="GO:0006704">
    <property type="term" value="P:glucocorticoid biosynthetic process"/>
    <property type="evidence" value="ECO:0007669"/>
    <property type="project" value="TreeGrafter"/>
</dbReference>
<evidence type="ECO:0000256" key="3">
    <source>
        <dbReference type="ARBA" id="ARBA00005108"/>
    </source>
</evidence>
<evidence type="ECO:0000256" key="9">
    <source>
        <dbReference type="ARBA" id="ARBA00022723"/>
    </source>
</evidence>
<evidence type="ECO:0000313" key="27">
    <source>
        <dbReference type="Proteomes" id="UP001152562"/>
    </source>
</evidence>
<dbReference type="EMBL" id="CALOZG010000005">
    <property type="protein sequence ID" value="CAH4028465.1"/>
    <property type="molecule type" value="Genomic_DNA"/>
</dbReference>
<dbReference type="GO" id="GO:0008203">
    <property type="term" value="P:cholesterol metabolic process"/>
    <property type="evidence" value="ECO:0007669"/>
    <property type="project" value="UniProtKB-KW"/>
</dbReference>
<comment type="subcellular location">
    <subcellularLocation>
        <location evidence="2">Mitochondrion inner membrane</location>
        <topology evidence="2">Peripheral membrane protein</topology>
    </subcellularLocation>
</comment>
<evidence type="ECO:0000256" key="17">
    <source>
        <dbReference type="ARBA" id="ARBA00023136"/>
    </source>
</evidence>
<dbReference type="AlphaFoldDB" id="A0A9P0TBF2"/>
<keyword evidence="14" id="KW-0503">Monooxygenase</keyword>
<comment type="cofactor">
    <cofactor evidence="1 25">
        <name>heme</name>
        <dbReference type="ChEBI" id="CHEBI:30413"/>
    </cofactor>
</comment>
<dbReference type="GO" id="GO:0020037">
    <property type="term" value="F:heme binding"/>
    <property type="evidence" value="ECO:0007669"/>
    <property type="project" value="InterPro"/>
</dbReference>
<dbReference type="InterPro" id="IPR002401">
    <property type="entry name" value="Cyt_P450_E_grp-I"/>
</dbReference>
<evidence type="ECO:0000256" key="20">
    <source>
        <dbReference type="ARBA" id="ARBA00023250"/>
    </source>
</evidence>
<evidence type="ECO:0000256" key="22">
    <source>
        <dbReference type="ARBA" id="ARBA00032666"/>
    </source>
</evidence>
<evidence type="ECO:0000256" key="21">
    <source>
        <dbReference type="ARBA" id="ARBA00030343"/>
    </source>
</evidence>
<keyword evidence="17" id="KW-0472">Membrane</keyword>
<comment type="caution">
    <text evidence="26">The sequence shown here is derived from an EMBL/GenBank/DDBJ whole genome shotgun (WGS) entry which is preliminary data.</text>
</comment>
<keyword evidence="7" id="KW-0153">Cholesterol metabolism</keyword>
<dbReference type="GO" id="GO:0071375">
    <property type="term" value="P:cellular response to peptide hormone stimulus"/>
    <property type="evidence" value="ECO:0007669"/>
    <property type="project" value="TreeGrafter"/>
</dbReference>
<evidence type="ECO:0000256" key="18">
    <source>
        <dbReference type="ARBA" id="ARBA00023166"/>
    </source>
</evidence>
<keyword evidence="13 25" id="KW-0408">Iron</keyword>
<dbReference type="PANTHER" id="PTHR24279">
    <property type="entry name" value="CYTOCHROME P450"/>
    <property type="match status" value="1"/>
</dbReference>
<dbReference type="Pfam" id="PF00067">
    <property type="entry name" value="p450"/>
    <property type="match status" value="1"/>
</dbReference>
<dbReference type="GO" id="GO:0005743">
    <property type="term" value="C:mitochondrial inner membrane"/>
    <property type="evidence" value="ECO:0007669"/>
    <property type="project" value="UniProtKB-SubCell"/>
</dbReference>
<dbReference type="InterPro" id="IPR050479">
    <property type="entry name" value="CYP11_CYP27_families"/>
</dbReference>
<keyword evidence="9 25" id="KW-0479">Metal-binding</keyword>
<dbReference type="GO" id="GO:0008386">
    <property type="term" value="F:cholesterol monooxygenase (side-chain-cleaving) activity"/>
    <property type="evidence" value="ECO:0007669"/>
    <property type="project" value="UniProtKB-EC"/>
</dbReference>
<dbReference type="InterPro" id="IPR036396">
    <property type="entry name" value="Cyt_P450_sf"/>
</dbReference>
<dbReference type="PRINTS" id="PR00385">
    <property type="entry name" value="P450"/>
</dbReference>
<evidence type="ECO:0000256" key="10">
    <source>
        <dbReference type="ARBA" id="ARBA00022792"/>
    </source>
</evidence>
<keyword evidence="11" id="KW-0809">Transit peptide</keyword>
<organism evidence="26 27">
    <name type="scientific">Pieris brassicae</name>
    <name type="common">White butterfly</name>
    <name type="synonym">Large white butterfly</name>
    <dbReference type="NCBI Taxonomy" id="7116"/>
    <lineage>
        <taxon>Eukaryota</taxon>
        <taxon>Metazoa</taxon>
        <taxon>Ecdysozoa</taxon>
        <taxon>Arthropoda</taxon>
        <taxon>Hexapoda</taxon>
        <taxon>Insecta</taxon>
        <taxon>Pterygota</taxon>
        <taxon>Neoptera</taxon>
        <taxon>Endopterygota</taxon>
        <taxon>Lepidoptera</taxon>
        <taxon>Glossata</taxon>
        <taxon>Ditrysia</taxon>
        <taxon>Papilionoidea</taxon>
        <taxon>Pieridae</taxon>
        <taxon>Pierinae</taxon>
        <taxon>Pieris</taxon>
    </lineage>
</organism>
<dbReference type="PRINTS" id="PR00463">
    <property type="entry name" value="EP450I"/>
</dbReference>
<evidence type="ECO:0000256" key="15">
    <source>
        <dbReference type="ARBA" id="ARBA00023098"/>
    </source>
</evidence>
<keyword evidence="16" id="KW-0496">Mitochondrion</keyword>
<dbReference type="PANTHER" id="PTHR24279:SF3">
    <property type="entry name" value="CHOLESTEROL SIDE-CHAIN CLEAVAGE ENZYME, MITOCHONDRIAL"/>
    <property type="match status" value="1"/>
</dbReference>
<keyword evidence="19" id="KW-0753">Steroid metabolism</keyword>
<accession>A0A9P0TBF2</accession>
<evidence type="ECO:0000256" key="19">
    <source>
        <dbReference type="ARBA" id="ARBA00023221"/>
    </source>
</evidence>
<evidence type="ECO:0000256" key="7">
    <source>
        <dbReference type="ARBA" id="ARBA00022548"/>
    </source>
</evidence>
<keyword evidence="15" id="KW-0443">Lipid metabolism</keyword>